<reference evidence="1 2" key="1">
    <citation type="journal article" date="2016" name="Nat. Commun.">
        <title>Thousands of microbial genomes shed light on interconnected biogeochemical processes in an aquifer system.</title>
        <authorList>
            <person name="Anantharaman K."/>
            <person name="Brown C.T."/>
            <person name="Hug L.A."/>
            <person name="Sharon I."/>
            <person name="Castelle C.J."/>
            <person name="Probst A.J."/>
            <person name="Thomas B.C."/>
            <person name="Singh A."/>
            <person name="Wilkins M.J."/>
            <person name="Karaoz U."/>
            <person name="Brodie E.L."/>
            <person name="Williams K.H."/>
            <person name="Hubbard S.S."/>
            <person name="Banfield J.F."/>
        </authorList>
    </citation>
    <scope>NUCLEOTIDE SEQUENCE [LARGE SCALE GENOMIC DNA]</scope>
</reference>
<name>A0A1G1V9Q0_9BACT</name>
<accession>A0A1G1V9Q0</accession>
<comment type="caution">
    <text evidence="1">The sequence shown here is derived from an EMBL/GenBank/DDBJ whole genome shotgun (WGS) entry which is preliminary data.</text>
</comment>
<organism evidence="1 2">
    <name type="scientific">Candidatus Blackburnbacteria bacterium RIFCSPHIGHO2_02_FULL_44_20</name>
    <dbReference type="NCBI Taxonomy" id="1797516"/>
    <lineage>
        <taxon>Bacteria</taxon>
        <taxon>Candidatus Blackburniibacteriota</taxon>
    </lineage>
</organism>
<dbReference type="Proteomes" id="UP000178319">
    <property type="component" value="Unassembled WGS sequence"/>
</dbReference>
<dbReference type="EMBL" id="MHBZ01000005">
    <property type="protein sequence ID" value="OGY12184.1"/>
    <property type="molecule type" value="Genomic_DNA"/>
</dbReference>
<sequence>MSIPDKATNTQDNNDNNPEYINRILIHKKSPPDHSFSKILRKNSTGNRKTTHSYLLFQPSCVTINLVNLIRASN</sequence>
<dbReference type="STRING" id="1797516.A3D26_01200"/>
<evidence type="ECO:0000313" key="1">
    <source>
        <dbReference type="EMBL" id="OGY12184.1"/>
    </source>
</evidence>
<dbReference type="AlphaFoldDB" id="A0A1G1V9Q0"/>
<protein>
    <submittedName>
        <fullName evidence="1">Uncharacterized protein</fullName>
    </submittedName>
</protein>
<proteinExistence type="predicted"/>
<gene>
    <name evidence="1" type="ORF">A3D26_01200</name>
</gene>
<evidence type="ECO:0000313" key="2">
    <source>
        <dbReference type="Proteomes" id="UP000178319"/>
    </source>
</evidence>